<sequence>MTYDNDTPTARGRLGHSTPGGSIPHPKKGDKVGYRMGNDNPWSPYKVTEVNRDPEPGCRSGGLYTLEAQTPFKVNEIITTTRDHIQFPFRGQE</sequence>
<dbReference type="AlphaFoldDB" id="A0A8H3A1V8"/>
<protein>
    <submittedName>
        <fullName evidence="2">Uncharacterized protein</fullName>
    </submittedName>
</protein>
<gene>
    <name evidence="2" type="ORF">RDB_LOCUS32903</name>
</gene>
<evidence type="ECO:0000256" key="1">
    <source>
        <dbReference type="SAM" id="MobiDB-lite"/>
    </source>
</evidence>
<dbReference type="Proteomes" id="UP000663846">
    <property type="component" value="Unassembled WGS sequence"/>
</dbReference>
<feature type="region of interest" description="Disordered" evidence="1">
    <location>
        <begin position="1"/>
        <end position="56"/>
    </location>
</feature>
<accession>A0A8H3A1V8</accession>
<reference evidence="2" key="1">
    <citation type="submission" date="2021-01" db="EMBL/GenBank/DDBJ databases">
        <authorList>
            <person name="Kaushik A."/>
        </authorList>
    </citation>
    <scope>NUCLEOTIDE SEQUENCE</scope>
    <source>
        <strain evidence="2">AG1-1C</strain>
    </source>
</reference>
<evidence type="ECO:0000313" key="2">
    <source>
        <dbReference type="EMBL" id="CAE6379646.1"/>
    </source>
</evidence>
<evidence type="ECO:0000313" key="3">
    <source>
        <dbReference type="Proteomes" id="UP000663846"/>
    </source>
</evidence>
<comment type="caution">
    <text evidence="2">The sequence shown here is derived from an EMBL/GenBank/DDBJ whole genome shotgun (WGS) entry which is preliminary data.</text>
</comment>
<dbReference type="EMBL" id="CAJMWS010000210">
    <property type="protein sequence ID" value="CAE6379646.1"/>
    <property type="molecule type" value="Genomic_DNA"/>
</dbReference>
<proteinExistence type="predicted"/>
<name>A0A8H3A1V8_9AGAM</name>
<organism evidence="2 3">
    <name type="scientific">Rhizoctonia solani</name>
    <dbReference type="NCBI Taxonomy" id="456999"/>
    <lineage>
        <taxon>Eukaryota</taxon>
        <taxon>Fungi</taxon>
        <taxon>Dikarya</taxon>
        <taxon>Basidiomycota</taxon>
        <taxon>Agaricomycotina</taxon>
        <taxon>Agaricomycetes</taxon>
        <taxon>Cantharellales</taxon>
        <taxon>Ceratobasidiaceae</taxon>
        <taxon>Rhizoctonia</taxon>
    </lineage>
</organism>